<keyword evidence="1" id="KW-0805">Transcription regulation</keyword>
<sequence length="318" mass="36602">MKNLDDLKEQRHHGSVEFGFSSYYVEKRSKPILLKDHWHPEIELLRIKEGQSILHLESMHTEVRQGDIMLFRPNQLHGMTWVHPSTKTFAFEAIVFSPDLLKSYSSDVIESEAVMPIIDSHYTMTQLFPSGAYDMQVLFESVLNSARVKHAFYQVQIKSFLLLLIRKILINQRHSIKRQSQSDRNNSTQSKIIADHIRNNYQNPITLDDMAKLLSVSVSTFSRIFVHNFDDTFSSYLMKVRIANAMDDLQASTKPITNVALDNGFQSSSYFGSIFKRMNGLSPRQFRQAHQSPDNQIQVISDPFINESSSGKHPSSYI</sequence>
<dbReference type="InterPro" id="IPR014710">
    <property type="entry name" value="RmlC-like_jellyroll"/>
</dbReference>
<dbReference type="PANTHER" id="PTHR43280:SF2">
    <property type="entry name" value="HTH-TYPE TRANSCRIPTIONAL REGULATOR EXSA"/>
    <property type="match status" value="1"/>
</dbReference>
<dbReference type="Gene3D" id="2.60.120.10">
    <property type="entry name" value="Jelly Rolls"/>
    <property type="match status" value="1"/>
</dbReference>
<dbReference type="CDD" id="cd02208">
    <property type="entry name" value="cupin_RmlC-like"/>
    <property type="match status" value="1"/>
</dbReference>
<reference evidence="5 6" key="1">
    <citation type="submission" date="2023-01" db="EMBL/GenBank/DDBJ databases">
        <title>Complete genome sequence of Lacticaseibacillus paracasei SRCM217440 isolated from Makgeolli.</title>
        <authorList>
            <person name="Yang H.-G."/>
            <person name="Jeong S.-J."/>
            <person name="Ha G.-S."/>
            <person name="Yang H.-J."/>
            <person name="Jeong D.-Y."/>
        </authorList>
    </citation>
    <scope>NUCLEOTIDE SEQUENCE [LARGE SCALE GENOMIC DNA]</scope>
    <source>
        <strain evidence="5 6">SRCM217440</strain>
    </source>
</reference>
<keyword evidence="2" id="KW-0238">DNA-binding</keyword>
<dbReference type="Gene3D" id="1.10.10.60">
    <property type="entry name" value="Homeodomain-like"/>
    <property type="match status" value="2"/>
</dbReference>
<dbReference type="InterPro" id="IPR037923">
    <property type="entry name" value="HTH-like"/>
</dbReference>
<evidence type="ECO:0000259" key="4">
    <source>
        <dbReference type="PROSITE" id="PS01124"/>
    </source>
</evidence>
<dbReference type="InterPro" id="IPR020449">
    <property type="entry name" value="Tscrpt_reg_AraC-type_HTH"/>
</dbReference>
<dbReference type="InterPro" id="IPR003313">
    <property type="entry name" value="AraC-bd"/>
</dbReference>
<dbReference type="EMBL" id="JAQLSF010000001">
    <property type="protein sequence ID" value="MDB1563346.1"/>
    <property type="molecule type" value="Genomic_DNA"/>
</dbReference>
<dbReference type="InterPro" id="IPR018060">
    <property type="entry name" value="HTH_AraC"/>
</dbReference>
<dbReference type="PROSITE" id="PS01124">
    <property type="entry name" value="HTH_ARAC_FAMILY_2"/>
    <property type="match status" value="1"/>
</dbReference>
<organism evidence="5 6">
    <name type="scientific">Lacticaseibacillus paracasei</name>
    <name type="common">Lactobacillus paracasei</name>
    <dbReference type="NCBI Taxonomy" id="1597"/>
    <lineage>
        <taxon>Bacteria</taxon>
        <taxon>Bacillati</taxon>
        <taxon>Bacillota</taxon>
        <taxon>Bacilli</taxon>
        <taxon>Lactobacillales</taxon>
        <taxon>Lactobacillaceae</taxon>
        <taxon>Lacticaseibacillus</taxon>
    </lineage>
</organism>
<dbReference type="PANTHER" id="PTHR43280">
    <property type="entry name" value="ARAC-FAMILY TRANSCRIPTIONAL REGULATOR"/>
    <property type="match status" value="1"/>
</dbReference>
<evidence type="ECO:0000313" key="5">
    <source>
        <dbReference type="EMBL" id="MDB1563346.1"/>
    </source>
</evidence>
<dbReference type="InterPro" id="IPR018062">
    <property type="entry name" value="HTH_AraC-typ_CS"/>
</dbReference>
<feature type="domain" description="HTH araC/xylS-type" evidence="4">
    <location>
        <begin position="191"/>
        <end position="289"/>
    </location>
</feature>
<dbReference type="SMART" id="SM00342">
    <property type="entry name" value="HTH_ARAC"/>
    <property type="match status" value="1"/>
</dbReference>
<dbReference type="SUPFAM" id="SSF46689">
    <property type="entry name" value="Homeodomain-like"/>
    <property type="match status" value="2"/>
</dbReference>
<comment type="caution">
    <text evidence="5">The sequence shown here is derived from an EMBL/GenBank/DDBJ whole genome shotgun (WGS) entry which is preliminary data.</text>
</comment>
<keyword evidence="3" id="KW-0804">Transcription</keyword>
<dbReference type="GO" id="GO:0003700">
    <property type="term" value="F:DNA-binding transcription factor activity"/>
    <property type="evidence" value="ECO:0007669"/>
    <property type="project" value="InterPro"/>
</dbReference>
<dbReference type="PRINTS" id="PR00032">
    <property type="entry name" value="HTHARAC"/>
</dbReference>
<dbReference type="Pfam" id="PF12833">
    <property type="entry name" value="HTH_18"/>
    <property type="match status" value="1"/>
</dbReference>
<evidence type="ECO:0000256" key="1">
    <source>
        <dbReference type="ARBA" id="ARBA00023015"/>
    </source>
</evidence>
<evidence type="ECO:0000256" key="3">
    <source>
        <dbReference type="ARBA" id="ARBA00023163"/>
    </source>
</evidence>
<dbReference type="RefSeq" id="WP_016388399.1">
    <property type="nucleotide sequence ID" value="NZ_CP080336.1"/>
</dbReference>
<dbReference type="SUPFAM" id="SSF51215">
    <property type="entry name" value="Regulatory protein AraC"/>
    <property type="match status" value="1"/>
</dbReference>
<accession>A0AAW6A0J6</accession>
<dbReference type="Proteomes" id="UP001212327">
    <property type="component" value="Unassembled WGS sequence"/>
</dbReference>
<dbReference type="GO" id="GO:0043565">
    <property type="term" value="F:sequence-specific DNA binding"/>
    <property type="evidence" value="ECO:0007669"/>
    <property type="project" value="InterPro"/>
</dbReference>
<evidence type="ECO:0000256" key="2">
    <source>
        <dbReference type="ARBA" id="ARBA00023125"/>
    </source>
</evidence>
<name>A0AAW6A0J6_LACPA</name>
<proteinExistence type="predicted"/>
<dbReference type="AlphaFoldDB" id="A0AAW6A0J6"/>
<evidence type="ECO:0000313" key="6">
    <source>
        <dbReference type="Proteomes" id="UP001212327"/>
    </source>
</evidence>
<dbReference type="PROSITE" id="PS00041">
    <property type="entry name" value="HTH_ARAC_FAMILY_1"/>
    <property type="match status" value="1"/>
</dbReference>
<dbReference type="InterPro" id="IPR009057">
    <property type="entry name" value="Homeodomain-like_sf"/>
</dbReference>
<gene>
    <name evidence="5" type="ORF">PGA78_00890</name>
</gene>
<protein>
    <submittedName>
        <fullName evidence="5">AraC family transcriptional regulator</fullName>
    </submittedName>
</protein>
<dbReference type="Pfam" id="PF02311">
    <property type="entry name" value="AraC_binding"/>
    <property type="match status" value="1"/>
</dbReference>